<dbReference type="PROSITE" id="PS00028">
    <property type="entry name" value="ZINC_FINGER_C2H2_1"/>
    <property type="match status" value="1"/>
</dbReference>
<evidence type="ECO:0000313" key="4">
    <source>
        <dbReference type="Proteomes" id="UP001446871"/>
    </source>
</evidence>
<dbReference type="Proteomes" id="UP001446871">
    <property type="component" value="Unassembled WGS sequence"/>
</dbReference>
<dbReference type="InterPro" id="IPR058925">
    <property type="entry name" value="zf-C2H2_AcuF"/>
</dbReference>
<feature type="compositionally biased region" description="Basic residues" evidence="1">
    <location>
        <begin position="540"/>
        <end position="549"/>
    </location>
</feature>
<feature type="compositionally biased region" description="Basic and acidic residues" evidence="1">
    <location>
        <begin position="550"/>
        <end position="559"/>
    </location>
</feature>
<comment type="caution">
    <text evidence="3">The sequence shown here is derived from an EMBL/GenBank/DDBJ whole genome shotgun (WGS) entry which is preliminary data.</text>
</comment>
<feature type="compositionally biased region" description="Basic residues" evidence="1">
    <location>
        <begin position="560"/>
        <end position="570"/>
    </location>
</feature>
<dbReference type="PANTHER" id="PTHR35391:SF7">
    <property type="entry name" value="C2H2-TYPE DOMAIN-CONTAINING PROTEIN"/>
    <property type="match status" value="1"/>
</dbReference>
<accession>A0ABR1UM05</accession>
<sequence>MGKPRSLGVLEQIPNNAYYSRLLRYVRLWLYDNALARQIDDGHQPFVILAKAVYQVSKVCLAPDKSDSGEKRLTYCSSIAIQPQLLPQFFKGALHIPGRTGESIGAIPEAEFNFPLHLIPLNPINFGPVTKYEIDFSEYRFFGLDLRKKCFKGPLHSTSRAFVIDVPTITTLVTAHPELQQVSPGFDDQNARFRVYIKNMEDILMHIGKTITCLMRMSIVIQSSAPHRRFFQSHVTRIYEPADISHVAKKYSKSDKRLQERMGKANSYRRQYFKYREAHHYRIAYGSAPDTEGQSTVASSIPKGLDDETLGLDKLRINDPIVAWASSSHTTAYDADHLDFPPIPAMSKHGPFECPFCYMMIAADDQNTWEQHIIHDIRPYLCLDTDCPITDHYQTRREWIEHMKRKQWRIWLCPNGCSQRFKTSKDFRSHILEAHPETWSSRGWDPNFEDACSRPWDSWTDSACPFCVDTVITSQSDYKSHVGEHQLDLSRFVLPRLDDELTEGESTRATESPQTPLPSTPEISSDVPLAGPSSDYTSKIKGRSSRHHDSRSLTRDVHIPHSKSKVKGKKQPSSSASSNMR</sequence>
<dbReference type="Pfam" id="PF26082">
    <property type="entry name" value="zf-C2H2_AcuF"/>
    <property type="match status" value="1"/>
</dbReference>
<proteinExistence type="predicted"/>
<keyword evidence="4" id="KW-1185">Reference proteome</keyword>
<feature type="domain" description="C2H2-type" evidence="2">
    <location>
        <begin position="413"/>
        <end position="435"/>
    </location>
</feature>
<evidence type="ECO:0000256" key="1">
    <source>
        <dbReference type="SAM" id="MobiDB-lite"/>
    </source>
</evidence>
<feature type="region of interest" description="Disordered" evidence="1">
    <location>
        <begin position="503"/>
        <end position="581"/>
    </location>
</feature>
<evidence type="ECO:0000313" key="3">
    <source>
        <dbReference type="EMBL" id="KAK8059937.1"/>
    </source>
</evidence>
<protein>
    <recommendedName>
        <fullName evidence="2">C2H2-type domain-containing protein</fullName>
    </recommendedName>
</protein>
<evidence type="ECO:0000259" key="2">
    <source>
        <dbReference type="PROSITE" id="PS00028"/>
    </source>
</evidence>
<reference evidence="3 4" key="1">
    <citation type="submission" date="2023-01" db="EMBL/GenBank/DDBJ databases">
        <title>Analysis of 21 Apiospora genomes using comparative genomics revels a genus with tremendous synthesis potential of carbohydrate active enzymes and secondary metabolites.</title>
        <authorList>
            <person name="Sorensen T."/>
        </authorList>
    </citation>
    <scope>NUCLEOTIDE SEQUENCE [LARGE SCALE GENOMIC DNA]</scope>
    <source>
        <strain evidence="3 4">CBS 83171</strain>
    </source>
</reference>
<feature type="compositionally biased region" description="Polar residues" evidence="1">
    <location>
        <begin position="571"/>
        <end position="581"/>
    </location>
</feature>
<dbReference type="PANTHER" id="PTHR35391">
    <property type="entry name" value="C2H2-TYPE DOMAIN-CONTAINING PROTEIN-RELATED"/>
    <property type="match status" value="1"/>
</dbReference>
<dbReference type="EMBL" id="JAQQWM010000006">
    <property type="protein sequence ID" value="KAK8059937.1"/>
    <property type="molecule type" value="Genomic_DNA"/>
</dbReference>
<dbReference type="InterPro" id="IPR013087">
    <property type="entry name" value="Znf_C2H2_type"/>
</dbReference>
<name>A0ABR1UM05_9PEZI</name>
<organism evidence="3 4">
    <name type="scientific">Apiospora saccharicola</name>
    <dbReference type="NCBI Taxonomy" id="335842"/>
    <lineage>
        <taxon>Eukaryota</taxon>
        <taxon>Fungi</taxon>
        <taxon>Dikarya</taxon>
        <taxon>Ascomycota</taxon>
        <taxon>Pezizomycotina</taxon>
        <taxon>Sordariomycetes</taxon>
        <taxon>Xylariomycetidae</taxon>
        <taxon>Amphisphaeriales</taxon>
        <taxon>Apiosporaceae</taxon>
        <taxon>Apiospora</taxon>
    </lineage>
</organism>
<gene>
    <name evidence="3" type="ORF">PG996_009867</name>
</gene>